<dbReference type="InterPro" id="IPR036250">
    <property type="entry name" value="AcylCo_DH-like_C"/>
</dbReference>
<dbReference type="Gene3D" id="1.20.140.10">
    <property type="entry name" value="Butyryl-CoA Dehydrogenase, subunit A, domain 3"/>
    <property type="match status" value="1"/>
</dbReference>
<organism evidence="3 4">
    <name type="scientific">Kutzneria kofuensis</name>
    <dbReference type="NCBI Taxonomy" id="103725"/>
    <lineage>
        <taxon>Bacteria</taxon>
        <taxon>Bacillati</taxon>
        <taxon>Actinomycetota</taxon>
        <taxon>Actinomycetes</taxon>
        <taxon>Pseudonocardiales</taxon>
        <taxon>Pseudonocardiaceae</taxon>
        <taxon>Kutzneria</taxon>
    </lineage>
</organism>
<dbReference type="GO" id="GO:0005737">
    <property type="term" value="C:cytoplasm"/>
    <property type="evidence" value="ECO:0007669"/>
    <property type="project" value="TreeGrafter"/>
</dbReference>
<dbReference type="GO" id="GO:0033539">
    <property type="term" value="P:fatty acid beta-oxidation using acyl-CoA dehydrogenase"/>
    <property type="evidence" value="ECO:0007669"/>
    <property type="project" value="TreeGrafter"/>
</dbReference>
<dbReference type="Proteomes" id="UP000585638">
    <property type="component" value="Unassembled WGS sequence"/>
</dbReference>
<evidence type="ECO:0000313" key="4">
    <source>
        <dbReference type="Proteomes" id="UP000585638"/>
    </source>
</evidence>
<keyword evidence="1" id="KW-0560">Oxidoreductase</keyword>
<dbReference type="Gene3D" id="1.10.540.10">
    <property type="entry name" value="Acyl-CoA dehydrogenase/oxidase, N-terminal domain"/>
    <property type="match status" value="1"/>
</dbReference>
<dbReference type="PIRSF" id="PIRSF016578">
    <property type="entry name" value="HsaA"/>
    <property type="match status" value="1"/>
</dbReference>
<protein>
    <submittedName>
        <fullName evidence="3">Alkylation response protein AidB-like acyl-CoA dehydrogenase</fullName>
    </submittedName>
</protein>
<gene>
    <name evidence="3" type="ORF">BJ998_006007</name>
</gene>
<dbReference type="PANTHER" id="PTHR48083:SF19">
    <property type="entry name" value="FLAVIN-DEPENDENT MONOOXYGENASE, OXYGENASE SUBUNIT HSAA"/>
    <property type="match status" value="1"/>
</dbReference>
<comment type="caution">
    <text evidence="3">The sequence shown here is derived from an EMBL/GenBank/DDBJ whole genome shotgun (WGS) entry which is preliminary data.</text>
</comment>
<dbReference type="InterPro" id="IPR046373">
    <property type="entry name" value="Acyl-CoA_Oxase/DH_mid-dom_sf"/>
</dbReference>
<dbReference type="SUPFAM" id="SSF47203">
    <property type="entry name" value="Acyl-CoA dehydrogenase C-terminal domain-like"/>
    <property type="match status" value="1"/>
</dbReference>
<dbReference type="Gene3D" id="2.40.110.10">
    <property type="entry name" value="Butyryl-CoA Dehydrogenase, subunit A, domain 2"/>
    <property type="match status" value="1"/>
</dbReference>
<dbReference type="InterPro" id="IPR009100">
    <property type="entry name" value="AcylCoA_DH/oxidase_NM_dom_sf"/>
</dbReference>
<dbReference type="RefSeq" id="WP_184866685.1">
    <property type="nucleotide sequence ID" value="NZ_BAAAWY010000019.1"/>
</dbReference>
<dbReference type="GO" id="GO:0003995">
    <property type="term" value="F:acyl-CoA dehydrogenase activity"/>
    <property type="evidence" value="ECO:0007669"/>
    <property type="project" value="TreeGrafter"/>
</dbReference>
<dbReference type="AlphaFoldDB" id="A0A7W9KLL3"/>
<dbReference type="EMBL" id="JACHIR010000001">
    <property type="protein sequence ID" value="MBB5894811.1"/>
    <property type="molecule type" value="Genomic_DNA"/>
</dbReference>
<sequence>MIDELVACAQELTPLLAEQAAETERSGDVVCAKAMADAGMFSLFAPGIDADLGTAVDVLAALGRGCGSSAWVAMILSAGGALTSLLDDEVRDEVWGDDPKAAVASVMAPTATAERVPGGWRVSGQWRPASGVRHARWILLGVPIEPGPVQALVPTEQTRIVPTWSVSGMQGTGSETVVAEDVFVPERRLLSMARAMAAGYAEQRPNVPFATVPASALLPMIAVGPVLGMAEAALGHAIEVVRRRGPIVGTDYARAADSPAVQIAIARAAGLVDGARLHVDRSVRELTESMRAGIVPDPTTVARIRMDAGIVSENVRQAVALLLDVTGAGAFATSSPLQRVWRDIEVACRHQVFVPDSSREGYGRALLGID</sequence>
<dbReference type="SUPFAM" id="SSF56645">
    <property type="entry name" value="Acyl-CoA dehydrogenase NM domain-like"/>
    <property type="match status" value="1"/>
</dbReference>
<name>A0A7W9KLL3_9PSEU</name>
<evidence type="ECO:0000313" key="3">
    <source>
        <dbReference type="EMBL" id="MBB5894811.1"/>
    </source>
</evidence>
<dbReference type="InterPro" id="IPR050741">
    <property type="entry name" value="Acyl-CoA_dehydrogenase"/>
</dbReference>
<proteinExistence type="predicted"/>
<feature type="domain" description="Acyl-CoA dehydrogenase C-terminal" evidence="2">
    <location>
        <begin position="222"/>
        <end position="353"/>
    </location>
</feature>
<dbReference type="GO" id="GO:0050660">
    <property type="term" value="F:flavin adenine dinucleotide binding"/>
    <property type="evidence" value="ECO:0007669"/>
    <property type="project" value="InterPro"/>
</dbReference>
<dbReference type="Pfam" id="PF08028">
    <property type="entry name" value="Acyl-CoA_dh_2"/>
    <property type="match status" value="1"/>
</dbReference>
<dbReference type="InterPro" id="IPR013107">
    <property type="entry name" value="Acyl-CoA_DH_C"/>
</dbReference>
<evidence type="ECO:0000259" key="2">
    <source>
        <dbReference type="Pfam" id="PF08028"/>
    </source>
</evidence>
<dbReference type="GO" id="GO:0016712">
    <property type="term" value="F:oxidoreductase activity, acting on paired donors, with incorporation or reduction of molecular oxygen, reduced flavin or flavoprotein as one donor, and incorporation of one atom of oxygen"/>
    <property type="evidence" value="ECO:0007669"/>
    <property type="project" value="TreeGrafter"/>
</dbReference>
<evidence type="ECO:0000256" key="1">
    <source>
        <dbReference type="ARBA" id="ARBA00023002"/>
    </source>
</evidence>
<keyword evidence="4" id="KW-1185">Reference proteome</keyword>
<dbReference type="PANTHER" id="PTHR48083">
    <property type="entry name" value="MEDIUM-CHAIN SPECIFIC ACYL-COA DEHYDROGENASE, MITOCHONDRIAL-RELATED"/>
    <property type="match status" value="1"/>
</dbReference>
<reference evidence="3 4" key="1">
    <citation type="submission" date="2020-08" db="EMBL/GenBank/DDBJ databases">
        <title>Sequencing the genomes of 1000 actinobacteria strains.</title>
        <authorList>
            <person name="Klenk H.-P."/>
        </authorList>
    </citation>
    <scope>NUCLEOTIDE SEQUENCE [LARGE SCALE GENOMIC DNA]</scope>
    <source>
        <strain evidence="3 4">DSM 43851</strain>
    </source>
</reference>
<dbReference type="InterPro" id="IPR037069">
    <property type="entry name" value="AcylCoA_DH/ox_N_sf"/>
</dbReference>
<accession>A0A7W9KLL3</accession>